<evidence type="ECO:0000313" key="4">
    <source>
        <dbReference type="Proteomes" id="UP001432062"/>
    </source>
</evidence>
<feature type="domain" description="DUF4333" evidence="2">
    <location>
        <begin position="269"/>
        <end position="327"/>
    </location>
</feature>
<accession>A0ABZ1YYM8</accession>
<dbReference type="EMBL" id="CP109441">
    <property type="protein sequence ID" value="WUV48354.1"/>
    <property type="molecule type" value="Genomic_DNA"/>
</dbReference>
<gene>
    <name evidence="3" type="ORF">OG563_09240</name>
</gene>
<dbReference type="Pfam" id="PF14333">
    <property type="entry name" value="DUF4389"/>
    <property type="match status" value="2"/>
</dbReference>
<organism evidence="3 4">
    <name type="scientific">Nocardia vinacea</name>
    <dbReference type="NCBI Taxonomy" id="96468"/>
    <lineage>
        <taxon>Bacteria</taxon>
        <taxon>Bacillati</taxon>
        <taxon>Actinomycetota</taxon>
        <taxon>Actinomycetes</taxon>
        <taxon>Mycobacteriales</taxon>
        <taxon>Nocardiaceae</taxon>
        <taxon>Nocardia</taxon>
    </lineage>
</organism>
<dbReference type="InterPro" id="IPR025498">
    <property type="entry name" value="DUF4389"/>
</dbReference>
<dbReference type="InterPro" id="IPR025637">
    <property type="entry name" value="DUF4333"/>
</dbReference>
<keyword evidence="1" id="KW-0812">Transmembrane</keyword>
<dbReference type="Proteomes" id="UP001432062">
    <property type="component" value="Chromosome"/>
</dbReference>
<keyword evidence="1" id="KW-0472">Membrane</keyword>
<feature type="transmembrane region" description="Helical" evidence="1">
    <location>
        <begin position="122"/>
        <end position="155"/>
    </location>
</feature>
<protein>
    <submittedName>
        <fullName evidence="3">DUF4389 domain-containing protein</fullName>
    </submittedName>
</protein>
<keyword evidence="4" id="KW-1185">Reference proteome</keyword>
<dbReference type="Pfam" id="PF14230">
    <property type="entry name" value="DUF4333"/>
    <property type="match status" value="1"/>
</dbReference>
<name>A0ABZ1YYM8_9NOCA</name>
<evidence type="ECO:0000256" key="1">
    <source>
        <dbReference type="SAM" id="Phobius"/>
    </source>
</evidence>
<evidence type="ECO:0000313" key="3">
    <source>
        <dbReference type="EMBL" id="WUV48354.1"/>
    </source>
</evidence>
<feature type="transmembrane region" description="Helical" evidence="1">
    <location>
        <begin position="239"/>
        <end position="260"/>
    </location>
</feature>
<reference evidence="3" key="1">
    <citation type="submission" date="2022-10" db="EMBL/GenBank/DDBJ databases">
        <title>The complete genomes of actinobacterial strains from the NBC collection.</title>
        <authorList>
            <person name="Joergensen T.S."/>
            <person name="Alvarez Arevalo M."/>
            <person name="Sterndorff E.B."/>
            <person name="Faurdal D."/>
            <person name="Vuksanovic O."/>
            <person name="Mourched A.-S."/>
            <person name="Charusanti P."/>
            <person name="Shaw S."/>
            <person name="Blin K."/>
            <person name="Weber T."/>
        </authorList>
    </citation>
    <scope>NUCLEOTIDE SEQUENCE</scope>
    <source>
        <strain evidence="3">NBC_01482</strain>
    </source>
</reference>
<evidence type="ECO:0000259" key="2">
    <source>
        <dbReference type="Pfam" id="PF14230"/>
    </source>
</evidence>
<proteinExistence type="predicted"/>
<keyword evidence="1" id="KW-1133">Transmembrane helix</keyword>
<sequence>MKEGSPTSGEALVELDVFPPEQHRRWTVLLRLLLAIPQLIVLWFLSIAAFVVIVCGWFGALVLGRLPDWCGEFLRGYYGYTVRVHGYAMLLVDNYPPFAWTAPDYPIRLLFPAPTPLNRLAVLFRLILAFPILVLSSWFTTGWGIISFILWLIVLITGRMPGAIFEATAAVLRIEMRVSAYAYLLTPTYLTGVFGDRQTAPSRPIYTGDSMAGGARVTGGPEPAQSPTRPLVLSSGGRTLLIVILVVGILGSLAQTSVGWRNDDDTDMDAISSSQLARRVAIDFTDDTGHTPQDVHCPNSLDADIGATQVCTVTDDGVEFRALVTVDAITDGAAHFRTVIEH</sequence>
<dbReference type="RefSeq" id="WP_329412698.1">
    <property type="nucleotide sequence ID" value="NZ_CP109441.1"/>
</dbReference>
<feature type="transmembrane region" description="Helical" evidence="1">
    <location>
        <begin position="32"/>
        <end position="59"/>
    </location>
</feature>